<feature type="coiled-coil region" evidence="1">
    <location>
        <begin position="59"/>
        <end position="93"/>
    </location>
</feature>
<feature type="compositionally biased region" description="Basic and acidic residues" evidence="2">
    <location>
        <begin position="664"/>
        <end position="675"/>
    </location>
</feature>
<reference evidence="3" key="1">
    <citation type="submission" date="2021-04" db="EMBL/GenBank/DDBJ databases">
        <authorList>
            <person name="Chebbi M.A.C M."/>
        </authorList>
    </citation>
    <scope>NUCLEOTIDE SEQUENCE</scope>
</reference>
<dbReference type="AlphaFoldDB" id="A0A8J2H5W9"/>
<proteinExistence type="predicted"/>
<evidence type="ECO:0000256" key="1">
    <source>
        <dbReference type="SAM" id="Coils"/>
    </source>
</evidence>
<sequence>MITSTGVGGGGVGGIGMLRARRRDVSLKPNRKLDRKSSRGMIYENEELRLRTIHINAEVEQGQNDIKKLRRENEQLRREIWCLREEYDKLEEIVKSQKNFVDSDDNEEHSEAISTSGTEEYSEEEEDIDDDENSSKEKKKEPLNSNDNIIRDELLENAENQKLSSEKTNSLLQHRLHVDFDQLSVVTEEAEESTKKDKDKVYRDVNEVEMFEKTPRESESNKHYKEEKDRYLNQHAFNWIINSECPVTHSSTTIEQPCTSTRSIVAMSNNKIGPASPLPSPPLPPPPPPPPPILPSPGIGWQGKIFQGDTSNIHTTTMDRQTCAESIGSTELRASFQLPWDNNVSSSSSSVYPDTRSCMEFITNSPTTGIIAPSSSSENTSSTVIYKTSPDICVSGAVAATSQQYQKQQRDYGSSDQLLIGNPRDSLNKSYSCQELTDKTCPFDVAMNLGIAAKSLPDNSSTISSRGAFKSQLKVELCKISTDMPPKMSPIDWTPGQPFYRTLEPLDRREQRILRQIQLNEYQATSFESPTPRSLALSSSIPLQAYPKSLRPERKPAPTLPVSNVVVPIRSNVPTNPNKVDTQTQTRSRSYSQSSSCTSQSPSSGEMEAHKDLQKLSKSKRKIKKKKKTRRKNNTSIVAESNEKHCLEDKRDKERRSSSTGQDSPKKSIKKEQNKARLSGKSQSFAGQEPGEFIPKDRISAVSPEADKLRKTSDASDKVPWCACWGNGCL</sequence>
<comment type="caution">
    <text evidence="3">The sequence shown here is derived from an EMBL/GenBank/DDBJ whole genome shotgun (WGS) entry which is preliminary data.</text>
</comment>
<protein>
    <submittedName>
        <fullName evidence="3">Uncharacterized protein</fullName>
    </submittedName>
</protein>
<feature type="region of interest" description="Disordered" evidence="2">
    <location>
        <begin position="100"/>
        <end position="150"/>
    </location>
</feature>
<dbReference type="EMBL" id="CAJNRD030001117">
    <property type="protein sequence ID" value="CAG5077409.1"/>
    <property type="molecule type" value="Genomic_DNA"/>
</dbReference>
<evidence type="ECO:0000256" key="2">
    <source>
        <dbReference type="SAM" id="MobiDB-lite"/>
    </source>
</evidence>
<accession>A0A8J2H5W9</accession>
<feature type="compositionally biased region" description="Low complexity" evidence="2">
    <location>
        <begin position="582"/>
        <end position="604"/>
    </location>
</feature>
<evidence type="ECO:0000313" key="4">
    <source>
        <dbReference type="Proteomes" id="UP000786811"/>
    </source>
</evidence>
<feature type="compositionally biased region" description="Polar residues" evidence="2">
    <location>
        <begin position="572"/>
        <end position="581"/>
    </location>
</feature>
<gene>
    <name evidence="3" type="ORF">HICCMSTLAB_LOCUS2448</name>
</gene>
<feature type="region of interest" description="Disordered" evidence="2">
    <location>
        <begin position="568"/>
        <end position="719"/>
    </location>
</feature>
<feature type="compositionally biased region" description="Basic and acidic residues" evidence="2">
    <location>
        <begin position="133"/>
        <end position="142"/>
    </location>
</feature>
<organism evidence="3 4">
    <name type="scientific">Cotesia congregata</name>
    <name type="common">Parasitoid wasp</name>
    <name type="synonym">Apanteles congregatus</name>
    <dbReference type="NCBI Taxonomy" id="51543"/>
    <lineage>
        <taxon>Eukaryota</taxon>
        <taxon>Metazoa</taxon>
        <taxon>Ecdysozoa</taxon>
        <taxon>Arthropoda</taxon>
        <taxon>Hexapoda</taxon>
        <taxon>Insecta</taxon>
        <taxon>Pterygota</taxon>
        <taxon>Neoptera</taxon>
        <taxon>Endopterygota</taxon>
        <taxon>Hymenoptera</taxon>
        <taxon>Apocrita</taxon>
        <taxon>Ichneumonoidea</taxon>
        <taxon>Braconidae</taxon>
        <taxon>Microgastrinae</taxon>
        <taxon>Cotesia</taxon>
    </lineage>
</organism>
<dbReference type="OrthoDB" id="6363430at2759"/>
<feature type="compositionally biased region" description="Basic and acidic residues" evidence="2">
    <location>
        <begin position="694"/>
        <end position="717"/>
    </location>
</feature>
<dbReference type="Proteomes" id="UP000786811">
    <property type="component" value="Unassembled WGS sequence"/>
</dbReference>
<feature type="compositionally biased region" description="Basic and acidic residues" evidence="2">
    <location>
        <begin position="641"/>
        <end position="657"/>
    </location>
</feature>
<feature type="compositionally biased region" description="Acidic residues" evidence="2">
    <location>
        <begin position="120"/>
        <end position="132"/>
    </location>
</feature>
<feature type="compositionally biased region" description="Basic residues" evidence="2">
    <location>
        <begin position="617"/>
        <end position="633"/>
    </location>
</feature>
<feature type="compositionally biased region" description="Pro residues" evidence="2">
    <location>
        <begin position="276"/>
        <end position="291"/>
    </location>
</feature>
<name>A0A8J2H5W9_COTCN</name>
<keyword evidence="1" id="KW-0175">Coiled coil</keyword>
<evidence type="ECO:0000313" key="3">
    <source>
        <dbReference type="EMBL" id="CAG5077409.1"/>
    </source>
</evidence>
<feature type="region of interest" description="Disordered" evidence="2">
    <location>
        <begin position="269"/>
        <end position="291"/>
    </location>
</feature>
<keyword evidence="4" id="KW-1185">Reference proteome</keyword>